<dbReference type="PANTHER" id="PTHR11538:SF41">
    <property type="entry name" value="PHENYLALANINE--TRNA LIGASE, MITOCHONDRIAL"/>
    <property type="match status" value="1"/>
</dbReference>
<gene>
    <name evidence="20" type="ORF">NADFUDRAFT_53230</name>
</gene>
<dbReference type="NCBIfam" id="TIGR00469">
    <property type="entry name" value="pheS_mito"/>
    <property type="match status" value="1"/>
</dbReference>
<keyword evidence="9" id="KW-0809">Transit peptide</keyword>
<dbReference type="CDD" id="cd00496">
    <property type="entry name" value="PheRS_alpha_core"/>
    <property type="match status" value="1"/>
</dbReference>
<dbReference type="GO" id="GO:0000049">
    <property type="term" value="F:tRNA binding"/>
    <property type="evidence" value="ECO:0007669"/>
    <property type="project" value="InterPro"/>
</dbReference>
<keyword evidence="5" id="KW-0436">Ligase</keyword>
<dbReference type="SUPFAM" id="SSF54686">
    <property type="entry name" value="Ribosomal protein L16p/L10e"/>
    <property type="match status" value="1"/>
</dbReference>
<evidence type="ECO:0000256" key="6">
    <source>
        <dbReference type="ARBA" id="ARBA00022741"/>
    </source>
</evidence>
<dbReference type="InterPro" id="IPR047873">
    <property type="entry name" value="Ribosomal_uL16"/>
</dbReference>
<dbReference type="PANTHER" id="PTHR11538">
    <property type="entry name" value="PHENYLALANYL-TRNA SYNTHETASE"/>
    <property type="match status" value="1"/>
</dbReference>
<dbReference type="CDD" id="cd01433">
    <property type="entry name" value="Ribosomal_L16_L10e"/>
    <property type="match status" value="1"/>
</dbReference>
<keyword evidence="21" id="KW-1185">Reference proteome</keyword>
<dbReference type="GO" id="GO:0005840">
    <property type="term" value="C:ribosome"/>
    <property type="evidence" value="ECO:0007669"/>
    <property type="project" value="UniProtKB-KW"/>
</dbReference>
<evidence type="ECO:0000259" key="18">
    <source>
        <dbReference type="PROSITE" id="PS50862"/>
    </source>
</evidence>
<organism evidence="20 21">
    <name type="scientific">Nadsonia fulvescens var. elongata DSM 6958</name>
    <dbReference type="NCBI Taxonomy" id="857566"/>
    <lineage>
        <taxon>Eukaryota</taxon>
        <taxon>Fungi</taxon>
        <taxon>Dikarya</taxon>
        <taxon>Ascomycota</taxon>
        <taxon>Saccharomycotina</taxon>
        <taxon>Dipodascomycetes</taxon>
        <taxon>Dipodascales</taxon>
        <taxon>Dipodascales incertae sedis</taxon>
        <taxon>Nadsonia</taxon>
    </lineage>
</organism>
<keyword evidence="12 20" id="KW-0030">Aminoacyl-tRNA synthetase</keyword>
<evidence type="ECO:0000256" key="3">
    <source>
        <dbReference type="ARBA" id="ARBA00008931"/>
    </source>
</evidence>
<keyword evidence="11" id="KW-0496">Mitochondrion</keyword>
<dbReference type="GO" id="GO:0005759">
    <property type="term" value="C:mitochondrial matrix"/>
    <property type="evidence" value="ECO:0007669"/>
    <property type="project" value="UniProtKB-SubCell"/>
</dbReference>
<evidence type="ECO:0000256" key="1">
    <source>
        <dbReference type="ARBA" id="ARBA00004305"/>
    </source>
</evidence>
<dbReference type="STRING" id="857566.A0A1E3PDT8"/>
<dbReference type="GO" id="GO:0019843">
    <property type="term" value="F:rRNA binding"/>
    <property type="evidence" value="ECO:0007669"/>
    <property type="project" value="InterPro"/>
</dbReference>
<evidence type="ECO:0000256" key="7">
    <source>
        <dbReference type="ARBA" id="ARBA00022840"/>
    </source>
</evidence>
<feature type="domain" description="FDX-ACB" evidence="19">
    <location>
        <begin position="370"/>
        <end position="467"/>
    </location>
</feature>
<comment type="function">
    <text evidence="16">Is responsible for the charging of tRNA(Phe) with phenylalanine in mitochondrial translation.</text>
</comment>
<name>A0A1E3PDT8_9ASCO</name>
<dbReference type="InterPro" id="IPR002319">
    <property type="entry name" value="Phenylalanyl-tRNA_Synthase"/>
</dbReference>
<evidence type="ECO:0000256" key="15">
    <source>
        <dbReference type="ARBA" id="ARBA00049255"/>
    </source>
</evidence>
<dbReference type="InterPro" id="IPR045864">
    <property type="entry name" value="aa-tRNA-synth_II/BPL/LPL"/>
</dbReference>
<evidence type="ECO:0000256" key="8">
    <source>
        <dbReference type="ARBA" id="ARBA00022917"/>
    </source>
</evidence>
<dbReference type="FunFam" id="3.30.70.380:FF:000002">
    <property type="entry name" value="phenylalanine--tRNA ligase, mitochondrial"/>
    <property type="match status" value="1"/>
</dbReference>
<evidence type="ECO:0000256" key="10">
    <source>
        <dbReference type="ARBA" id="ARBA00022980"/>
    </source>
</evidence>
<comment type="similarity">
    <text evidence="3">Belongs to the universal ribosomal protein uL16 family.</text>
</comment>
<accession>A0A1E3PDT8</accession>
<sequence>MMLLNSSRTTVNRIGSIISKTTFIRLNSSESRPLPPVQTPESLNILGNTYKTDEWTNATPTILSLTDRKLHKQPNHPLGILRNLIETKFEGMGYTYYNDFEPVVSTHENFDILGFPEDHPGRSKTDTYYINQSTLLRTHTSAHEAECFKTCKTPGYFITADVYRRDAIDRTHYPAFHQIEGARTWSRNEHGNNIVEVIRADLEALPKPNIVVENPSPVFHVDNPKQDNMSEVETELIAAHLKRTIEILVEDIFNRAKEVAIAAGSTDPDLHAPLKARWIEAYFPWTSPSWEIEVWWKGEWLEMCGCGIVKQNVLQNAGITDRIGWAFGIGLERTAMLLFGIPDIRLFWSQDERFLNQFEAGKINNFKPYSKYPGTVRDVAFWLPHVEKDGDLLHENDLTEMVRSIAGDLVENVSLHDEFVHPKTGKKSQCYRINYQSMDRSLTNSEINEYQDQVRQQLSEKYNVELLPRVFSSSLSQTRSIRPSLNTFNWSSTSTTVSQSRAGHQWAPRFKNVRKQHKGRVPVRTGGSLKGSAVSMGEYGLRLKSDGARLAAIQLKEADNTIMRIIRPIAGPKLFRMVHCNIAVAKKGNETRMGKGKGAFDFWACRVPTGKIVFELGGPNLHERVAREAFRLASDKLPGVYEIVKRGDLPKIGFQQVAAPVKRNFIEEQMKTPSNKKLANIIKSKDPEILKYKK</sequence>
<dbReference type="InterPro" id="IPR016180">
    <property type="entry name" value="Ribosomal_uL16_dom"/>
</dbReference>
<evidence type="ECO:0000256" key="9">
    <source>
        <dbReference type="ARBA" id="ARBA00022946"/>
    </source>
</evidence>
<proteinExistence type="inferred from homology"/>
<evidence type="ECO:0000256" key="13">
    <source>
        <dbReference type="ARBA" id="ARBA00023274"/>
    </source>
</evidence>
<keyword evidence="8" id="KW-0648">Protein biosynthesis</keyword>
<dbReference type="GO" id="GO:1990904">
    <property type="term" value="C:ribonucleoprotein complex"/>
    <property type="evidence" value="ECO:0007669"/>
    <property type="project" value="UniProtKB-KW"/>
</dbReference>
<comment type="subcellular location">
    <subcellularLocation>
        <location evidence="1">Mitochondrion matrix</location>
    </subcellularLocation>
</comment>
<evidence type="ECO:0000256" key="4">
    <source>
        <dbReference type="ARBA" id="ARBA00012814"/>
    </source>
</evidence>
<reference evidence="20 21" key="1">
    <citation type="journal article" date="2016" name="Proc. Natl. Acad. Sci. U.S.A.">
        <title>Comparative genomics of biotechnologically important yeasts.</title>
        <authorList>
            <person name="Riley R."/>
            <person name="Haridas S."/>
            <person name="Wolfe K.H."/>
            <person name="Lopes M.R."/>
            <person name="Hittinger C.T."/>
            <person name="Goeker M."/>
            <person name="Salamov A.A."/>
            <person name="Wisecaver J.H."/>
            <person name="Long T.M."/>
            <person name="Calvey C.H."/>
            <person name="Aerts A.L."/>
            <person name="Barry K.W."/>
            <person name="Choi C."/>
            <person name="Clum A."/>
            <person name="Coughlan A.Y."/>
            <person name="Deshpande S."/>
            <person name="Douglass A.P."/>
            <person name="Hanson S.J."/>
            <person name="Klenk H.-P."/>
            <person name="LaButti K.M."/>
            <person name="Lapidus A."/>
            <person name="Lindquist E.A."/>
            <person name="Lipzen A.M."/>
            <person name="Meier-Kolthoff J.P."/>
            <person name="Ohm R.A."/>
            <person name="Otillar R.P."/>
            <person name="Pangilinan J.L."/>
            <person name="Peng Y."/>
            <person name="Rokas A."/>
            <person name="Rosa C.A."/>
            <person name="Scheuner C."/>
            <person name="Sibirny A.A."/>
            <person name="Slot J.C."/>
            <person name="Stielow J.B."/>
            <person name="Sun H."/>
            <person name="Kurtzman C.P."/>
            <person name="Blackwell M."/>
            <person name="Grigoriev I.V."/>
            <person name="Jeffries T.W."/>
        </authorList>
    </citation>
    <scope>NUCLEOTIDE SEQUENCE [LARGE SCALE GENOMIC DNA]</scope>
    <source>
        <strain evidence="20 21">DSM 6958</strain>
    </source>
</reference>
<dbReference type="InterPro" id="IPR036690">
    <property type="entry name" value="Fdx_antiC-bd_sf"/>
</dbReference>
<keyword evidence="13" id="KW-0687">Ribonucleoprotein</keyword>
<evidence type="ECO:0000259" key="19">
    <source>
        <dbReference type="PROSITE" id="PS51447"/>
    </source>
</evidence>
<evidence type="ECO:0000256" key="2">
    <source>
        <dbReference type="ARBA" id="ARBA00008226"/>
    </source>
</evidence>
<dbReference type="GO" id="GO:0006432">
    <property type="term" value="P:phenylalanyl-tRNA aminoacylation"/>
    <property type="evidence" value="ECO:0007669"/>
    <property type="project" value="InterPro"/>
</dbReference>
<dbReference type="SUPFAM" id="SSF54991">
    <property type="entry name" value="Anticodon-binding domain of PheRS"/>
    <property type="match status" value="1"/>
</dbReference>
<dbReference type="InterPro" id="IPR020798">
    <property type="entry name" value="Ribosomal_uL16_CS"/>
</dbReference>
<protein>
    <recommendedName>
        <fullName evidence="17">Phenylalanine--tRNA ligase, mitochondrial</fullName>
        <ecNumber evidence="4">6.1.1.20</ecNumber>
    </recommendedName>
    <alternativeName>
        <fullName evidence="14">Phenylalanyl-tRNA synthetase</fullName>
    </alternativeName>
</protein>
<evidence type="ECO:0000256" key="14">
    <source>
        <dbReference type="ARBA" id="ARBA00031194"/>
    </source>
</evidence>
<dbReference type="InterPro" id="IPR004530">
    <property type="entry name" value="Phe-tRNA-synth_IIc_mito"/>
</dbReference>
<comment type="catalytic activity">
    <reaction evidence="15">
        <text>tRNA(Phe) + L-phenylalanine + ATP = L-phenylalanyl-tRNA(Phe) + AMP + diphosphate + H(+)</text>
        <dbReference type="Rhea" id="RHEA:19413"/>
        <dbReference type="Rhea" id="RHEA-COMP:9668"/>
        <dbReference type="Rhea" id="RHEA-COMP:9699"/>
        <dbReference type="ChEBI" id="CHEBI:15378"/>
        <dbReference type="ChEBI" id="CHEBI:30616"/>
        <dbReference type="ChEBI" id="CHEBI:33019"/>
        <dbReference type="ChEBI" id="CHEBI:58095"/>
        <dbReference type="ChEBI" id="CHEBI:78442"/>
        <dbReference type="ChEBI" id="CHEBI:78531"/>
        <dbReference type="ChEBI" id="CHEBI:456215"/>
        <dbReference type="EC" id="6.1.1.20"/>
    </reaction>
</comment>
<feature type="domain" description="Aminoacyl-transfer RNA synthetases class-II family profile" evidence="18">
    <location>
        <begin position="160"/>
        <end position="368"/>
    </location>
</feature>
<dbReference type="Pfam" id="PF03147">
    <property type="entry name" value="FDX-ACB"/>
    <property type="match status" value="1"/>
</dbReference>
<dbReference type="OrthoDB" id="4457at2759"/>
<dbReference type="PRINTS" id="PR00060">
    <property type="entry name" value="RIBOSOMALL16"/>
</dbReference>
<dbReference type="SMART" id="SM00896">
    <property type="entry name" value="FDX-ACB"/>
    <property type="match status" value="1"/>
</dbReference>
<evidence type="ECO:0000256" key="17">
    <source>
        <dbReference type="ARBA" id="ARBA00073229"/>
    </source>
</evidence>
<dbReference type="InterPro" id="IPR005121">
    <property type="entry name" value="Fdx_antiC-bd"/>
</dbReference>
<comment type="similarity">
    <text evidence="2">Belongs to the class-II aminoacyl-tRNA synthetase family.</text>
</comment>
<dbReference type="NCBIfam" id="TIGR01164">
    <property type="entry name" value="rplP_bact"/>
    <property type="match status" value="1"/>
</dbReference>
<dbReference type="PROSITE" id="PS00701">
    <property type="entry name" value="RIBOSOMAL_L16_2"/>
    <property type="match status" value="1"/>
</dbReference>
<dbReference type="InterPro" id="IPR036920">
    <property type="entry name" value="Ribosomal_uL16_sf"/>
</dbReference>
<dbReference type="Gene3D" id="3.30.70.380">
    <property type="entry name" value="Ferrodoxin-fold anticodon-binding domain"/>
    <property type="match status" value="1"/>
</dbReference>
<dbReference type="GO" id="GO:0003735">
    <property type="term" value="F:structural constituent of ribosome"/>
    <property type="evidence" value="ECO:0007669"/>
    <property type="project" value="InterPro"/>
</dbReference>
<evidence type="ECO:0000313" key="20">
    <source>
        <dbReference type="EMBL" id="ODQ63566.1"/>
    </source>
</evidence>
<dbReference type="PROSITE" id="PS51447">
    <property type="entry name" value="FDX_ACB"/>
    <property type="match status" value="1"/>
</dbReference>
<dbReference type="SUPFAM" id="SSF55681">
    <property type="entry name" value="Class II aaRS and biotin synthetases"/>
    <property type="match status" value="1"/>
</dbReference>
<dbReference type="EMBL" id="KV454414">
    <property type="protein sequence ID" value="ODQ63566.1"/>
    <property type="molecule type" value="Genomic_DNA"/>
</dbReference>
<evidence type="ECO:0000256" key="16">
    <source>
        <dbReference type="ARBA" id="ARBA00057761"/>
    </source>
</evidence>
<dbReference type="InterPro" id="IPR000114">
    <property type="entry name" value="Ribosomal_uL16_bact-type"/>
</dbReference>
<dbReference type="Pfam" id="PF01409">
    <property type="entry name" value="tRNA-synt_2d"/>
    <property type="match status" value="2"/>
</dbReference>
<dbReference type="Gene3D" id="3.90.1170.10">
    <property type="entry name" value="Ribosomal protein L10e/L16"/>
    <property type="match status" value="1"/>
</dbReference>
<dbReference type="AlphaFoldDB" id="A0A1E3PDT8"/>
<evidence type="ECO:0000256" key="5">
    <source>
        <dbReference type="ARBA" id="ARBA00022598"/>
    </source>
</evidence>
<dbReference type="GO" id="GO:0004826">
    <property type="term" value="F:phenylalanine-tRNA ligase activity"/>
    <property type="evidence" value="ECO:0007669"/>
    <property type="project" value="UniProtKB-EC"/>
</dbReference>
<dbReference type="GO" id="GO:0005524">
    <property type="term" value="F:ATP binding"/>
    <property type="evidence" value="ECO:0007669"/>
    <property type="project" value="UniProtKB-KW"/>
</dbReference>
<dbReference type="Proteomes" id="UP000095009">
    <property type="component" value="Unassembled WGS sequence"/>
</dbReference>
<dbReference type="InterPro" id="IPR006195">
    <property type="entry name" value="aa-tRNA-synth_II"/>
</dbReference>
<keyword evidence="7" id="KW-0067">ATP-binding</keyword>
<evidence type="ECO:0000256" key="12">
    <source>
        <dbReference type="ARBA" id="ARBA00023146"/>
    </source>
</evidence>
<evidence type="ECO:0000313" key="21">
    <source>
        <dbReference type="Proteomes" id="UP000095009"/>
    </source>
</evidence>
<evidence type="ECO:0000256" key="11">
    <source>
        <dbReference type="ARBA" id="ARBA00023128"/>
    </source>
</evidence>
<dbReference type="EC" id="6.1.1.20" evidence="4"/>
<dbReference type="FunFam" id="3.30.930.10:FF:000053">
    <property type="entry name" value="Phenylalanyl-tRNA synthetase mitochondrial"/>
    <property type="match status" value="1"/>
</dbReference>
<dbReference type="Pfam" id="PF00252">
    <property type="entry name" value="Ribosomal_L16"/>
    <property type="match status" value="1"/>
</dbReference>
<dbReference type="PROSITE" id="PS50862">
    <property type="entry name" value="AA_TRNA_LIGASE_II"/>
    <property type="match status" value="1"/>
</dbReference>
<dbReference type="Gene3D" id="3.30.930.10">
    <property type="entry name" value="Bira Bifunctional Protein, Domain 2"/>
    <property type="match status" value="1"/>
</dbReference>
<keyword evidence="6" id="KW-0547">Nucleotide-binding</keyword>
<keyword evidence="10" id="KW-0689">Ribosomal protein</keyword>